<evidence type="ECO:0000259" key="2">
    <source>
        <dbReference type="Pfam" id="PF03435"/>
    </source>
</evidence>
<dbReference type="Gene3D" id="3.40.50.720">
    <property type="entry name" value="NAD(P)-binding Rossmann-like Domain"/>
    <property type="match status" value="1"/>
</dbReference>
<dbReference type="Pfam" id="PF16653">
    <property type="entry name" value="Sacchrp_dh_C"/>
    <property type="match status" value="1"/>
</dbReference>
<proteinExistence type="predicted"/>
<evidence type="ECO:0000313" key="5">
    <source>
        <dbReference type="Proteomes" id="UP001597112"/>
    </source>
</evidence>
<evidence type="ECO:0000313" key="4">
    <source>
        <dbReference type="EMBL" id="MFD0999300.1"/>
    </source>
</evidence>
<dbReference type="PANTHER" id="PTHR11133">
    <property type="entry name" value="SACCHAROPINE DEHYDROGENASE"/>
    <property type="match status" value="1"/>
</dbReference>
<dbReference type="PANTHER" id="PTHR11133:SF22">
    <property type="entry name" value="ALPHA-AMINOADIPIC SEMIALDEHYDE SYNTHASE, MITOCHONDRIAL"/>
    <property type="match status" value="1"/>
</dbReference>
<sequence length="443" mass="49126">MKTILALGAGRSSSVLISYLLRQGEANGWKILIGDISQDAARDRIGRAIVGEAIAFDITQEEASKQSIARADVVISLLPAHFHPMVAQHCLALGKHLLTASYVSDEMMALHDAAKAKGLLFLNECGLDPGIDHMSAMQVIDKIKNSGGTLVSFESFTGGLIAPETDPENPWRYKFTWNSRNVVMAGQSTAKYIQNGTYRYIPYQQLFKRITPVSVPGYGEYEGYANRDSLKYIDTYKLQGIQTMLRGTLRNKGFCSAWNVLVQLGCCDDTYPMEGVDRMTHRSFIDAFADADKTVSLEEKLMRTFSLAKDGPELTRLRWSGLLDDEPVGLTSGTPAQILEYILNKKWKLKPADNDLIVMWHRFVYEQSGKRREIQASLVARGEDAVHTAMAKTVGLPLGIAAKLLLQGKIKRTGVVIPVDAEFYTPVLQELKTLGVELTETEK</sequence>
<gene>
    <name evidence="4" type="ORF">ACFQ21_08280</name>
</gene>
<dbReference type="InterPro" id="IPR051168">
    <property type="entry name" value="AASS"/>
</dbReference>
<dbReference type="Gene3D" id="3.30.360.10">
    <property type="entry name" value="Dihydrodipicolinate Reductase, domain 2"/>
    <property type="match status" value="1"/>
</dbReference>
<dbReference type="Pfam" id="PF03435">
    <property type="entry name" value="Sacchrp_dh_NADP"/>
    <property type="match status" value="1"/>
</dbReference>
<protein>
    <submittedName>
        <fullName evidence="4">Saccharopine dehydrogenase family protein</fullName>
    </submittedName>
</protein>
<dbReference type="InterPro" id="IPR005097">
    <property type="entry name" value="Sacchrp_dh_NADP-bd"/>
</dbReference>
<dbReference type="Proteomes" id="UP001597112">
    <property type="component" value="Unassembled WGS sequence"/>
</dbReference>
<evidence type="ECO:0000256" key="1">
    <source>
        <dbReference type="ARBA" id="ARBA00023002"/>
    </source>
</evidence>
<reference evidence="5" key="1">
    <citation type="journal article" date="2019" name="Int. J. Syst. Evol. Microbiol.">
        <title>The Global Catalogue of Microorganisms (GCM) 10K type strain sequencing project: providing services to taxonomists for standard genome sequencing and annotation.</title>
        <authorList>
            <consortium name="The Broad Institute Genomics Platform"/>
            <consortium name="The Broad Institute Genome Sequencing Center for Infectious Disease"/>
            <person name="Wu L."/>
            <person name="Ma J."/>
        </authorList>
    </citation>
    <scope>NUCLEOTIDE SEQUENCE [LARGE SCALE GENOMIC DNA]</scope>
    <source>
        <strain evidence="5">CCUG 58938</strain>
    </source>
</reference>
<name>A0ABW3K1K3_9BACT</name>
<evidence type="ECO:0000259" key="3">
    <source>
        <dbReference type="Pfam" id="PF16653"/>
    </source>
</evidence>
<organism evidence="4 5">
    <name type="scientific">Ohtaekwangia kribbensis</name>
    <dbReference type="NCBI Taxonomy" id="688913"/>
    <lineage>
        <taxon>Bacteria</taxon>
        <taxon>Pseudomonadati</taxon>
        <taxon>Bacteroidota</taxon>
        <taxon>Cytophagia</taxon>
        <taxon>Cytophagales</taxon>
        <taxon>Fulvivirgaceae</taxon>
        <taxon>Ohtaekwangia</taxon>
    </lineage>
</organism>
<dbReference type="InterPro" id="IPR036291">
    <property type="entry name" value="NAD(P)-bd_dom_sf"/>
</dbReference>
<dbReference type="RefSeq" id="WP_377577496.1">
    <property type="nucleotide sequence ID" value="NZ_JBHTKA010000001.1"/>
</dbReference>
<dbReference type="InterPro" id="IPR032095">
    <property type="entry name" value="Sacchrp_dh-like_C"/>
</dbReference>
<keyword evidence="5" id="KW-1185">Reference proteome</keyword>
<feature type="domain" description="Saccharopine dehydrogenase-like C-terminal" evidence="3">
    <location>
        <begin position="126"/>
        <end position="435"/>
    </location>
</feature>
<keyword evidence="1" id="KW-0560">Oxidoreductase</keyword>
<accession>A0ABW3K1K3</accession>
<dbReference type="EMBL" id="JBHTKA010000001">
    <property type="protein sequence ID" value="MFD0999300.1"/>
    <property type="molecule type" value="Genomic_DNA"/>
</dbReference>
<comment type="caution">
    <text evidence="4">The sequence shown here is derived from an EMBL/GenBank/DDBJ whole genome shotgun (WGS) entry which is preliminary data.</text>
</comment>
<dbReference type="SUPFAM" id="SSF51735">
    <property type="entry name" value="NAD(P)-binding Rossmann-fold domains"/>
    <property type="match status" value="1"/>
</dbReference>
<feature type="domain" description="Saccharopine dehydrogenase NADP binding" evidence="2">
    <location>
        <begin position="4"/>
        <end position="120"/>
    </location>
</feature>
<dbReference type="Gene3D" id="1.10.1870.10">
    <property type="entry name" value="Domain 3, Saccharopine reductase"/>
    <property type="match status" value="1"/>
</dbReference>
<dbReference type="SUPFAM" id="SSF55347">
    <property type="entry name" value="Glyceraldehyde-3-phosphate dehydrogenase-like, C-terminal domain"/>
    <property type="match status" value="1"/>
</dbReference>